<keyword evidence="1" id="KW-0805">Transcription regulation</keyword>
<dbReference type="SUPFAM" id="SSF46689">
    <property type="entry name" value="Homeodomain-like"/>
    <property type="match status" value="2"/>
</dbReference>
<dbReference type="PROSITE" id="PS01124">
    <property type="entry name" value="HTH_ARAC_FAMILY_2"/>
    <property type="match status" value="1"/>
</dbReference>
<reference evidence="5 6" key="1">
    <citation type="submission" date="2024-02" db="EMBL/GenBank/DDBJ databases">
        <title>A nitrogen-fixing paenibacillus bacterium.</title>
        <authorList>
            <person name="Zhang W.L."/>
            <person name="Chen S.F."/>
        </authorList>
    </citation>
    <scope>NUCLEOTIDE SEQUENCE [LARGE SCALE GENOMIC DNA]</scope>
    <source>
        <strain evidence="5 6">M1</strain>
    </source>
</reference>
<dbReference type="EMBL" id="JAZHPZ010000003">
    <property type="protein sequence ID" value="MEF2965718.1"/>
    <property type="molecule type" value="Genomic_DNA"/>
</dbReference>
<dbReference type="SMART" id="SM00342">
    <property type="entry name" value="HTH_ARAC"/>
    <property type="match status" value="1"/>
</dbReference>
<keyword evidence="2" id="KW-0238">DNA-binding</keyword>
<proteinExistence type="predicted"/>
<evidence type="ECO:0000256" key="3">
    <source>
        <dbReference type="ARBA" id="ARBA00023163"/>
    </source>
</evidence>
<accession>A0ABU7VR06</accession>
<dbReference type="InterPro" id="IPR009057">
    <property type="entry name" value="Homeodomain-like_sf"/>
</dbReference>
<evidence type="ECO:0000313" key="5">
    <source>
        <dbReference type="EMBL" id="MEF2965718.1"/>
    </source>
</evidence>
<dbReference type="Gene3D" id="1.10.10.60">
    <property type="entry name" value="Homeodomain-like"/>
    <property type="match status" value="2"/>
</dbReference>
<dbReference type="PANTHER" id="PTHR43280:SF34">
    <property type="entry name" value="ARAC-FAMILY TRANSCRIPTIONAL REGULATOR"/>
    <property type="match status" value="1"/>
</dbReference>
<dbReference type="Proteomes" id="UP001306950">
    <property type="component" value="Unassembled WGS sequence"/>
</dbReference>
<dbReference type="InterPro" id="IPR018060">
    <property type="entry name" value="HTH_AraC"/>
</dbReference>
<organism evidence="5 6">
    <name type="scientific">Paenibacillus haidiansis</name>
    <dbReference type="NCBI Taxonomy" id="1574488"/>
    <lineage>
        <taxon>Bacteria</taxon>
        <taxon>Bacillati</taxon>
        <taxon>Bacillota</taxon>
        <taxon>Bacilli</taxon>
        <taxon>Bacillales</taxon>
        <taxon>Paenibacillaceae</taxon>
        <taxon>Paenibacillus</taxon>
    </lineage>
</organism>
<evidence type="ECO:0000256" key="2">
    <source>
        <dbReference type="ARBA" id="ARBA00023125"/>
    </source>
</evidence>
<name>A0ABU7VR06_9BACL</name>
<protein>
    <submittedName>
        <fullName evidence="5">Helix-turn-helix domain-containing protein</fullName>
    </submittedName>
</protein>
<evidence type="ECO:0000313" key="6">
    <source>
        <dbReference type="Proteomes" id="UP001306950"/>
    </source>
</evidence>
<dbReference type="PANTHER" id="PTHR43280">
    <property type="entry name" value="ARAC-FAMILY TRANSCRIPTIONAL REGULATOR"/>
    <property type="match status" value="1"/>
</dbReference>
<gene>
    <name evidence="5" type="ORF">V3851_07745</name>
</gene>
<comment type="caution">
    <text evidence="5">The sequence shown here is derived from an EMBL/GenBank/DDBJ whole genome shotgun (WGS) entry which is preliminary data.</text>
</comment>
<evidence type="ECO:0000256" key="1">
    <source>
        <dbReference type="ARBA" id="ARBA00023015"/>
    </source>
</evidence>
<keyword evidence="3" id="KW-0804">Transcription</keyword>
<dbReference type="Pfam" id="PF12833">
    <property type="entry name" value="HTH_18"/>
    <property type="match status" value="1"/>
</dbReference>
<keyword evidence="6" id="KW-1185">Reference proteome</keyword>
<feature type="domain" description="HTH araC/xylS-type" evidence="4">
    <location>
        <begin position="258"/>
        <end position="356"/>
    </location>
</feature>
<evidence type="ECO:0000259" key="4">
    <source>
        <dbReference type="PROSITE" id="PS01124"/>
    </source>
</evidence>
<sequence length="359" mass="40499">MAGLSPAGGFVDGPLIHVTSLLENYIEVRLEEDSEYAGSFIAGPSLYGSVPEKIINGIGEDMKRTDKAALQRYYDNLTIIPQKRLLHAAALLYYLVYGKRLDITQIRLANGSVETPFRISDQIDIEVSDRLNNDSLHHDRVYEMRLMELIKEGRDVEVARELSIGFATEGVGTLSKRSHLRHLKNLAIAGISIATRAAMDGGVHPEIAYTMSDLYIQQIEEMHKPKEVDKAMKQALIEFASRVKEGIEDHVSGSGAVSTCKRYIFNHLYGELSLETLSGLVHMNSSYLSRLFKKETGMSLTDYIQSKRVDEAKKLLALTSLSLSDIYSRLHFNDQSYFIKVFKKWAGMTPRQYRNDIKK</sequence>